<proteinExistence type="predicted"/>
<dbReference type="InterPro" id="IPR033428">
    <property type="entry name" value="DUF5118"/>
</dbReference>
<evidence type="ECO:0000313" key="4">
    <source>
        <dbReference type="EMBL" id="CEN32613.1"/>
    </source>
</evidence>
<dbReference type="SUPFAM" id="SSF55486">
    <property type="entry name" value="Metalloproteases ('zincins'), catalytic domain"/>
    <property type="match status" value="1"/>
</dbReference>
<protein>
    <recommendedName>
        <fullName evidence="6">Zinc-dependent metalloprotease</fullName>
    </recommendedName>
</protein>
<dbReference type="Pfam" id="PF17148">
    <property type="entry name" value="DUF5117"/>
    <property type="match status" value="1"/>
</dbReference>
<dbReference type="InterPro" id="IPR033413">
    <property type="entry name" value="DUF5117"/>
</dbReference>
<dbReference type="AlphaFoldDB" id="A0A0B7H4S0"/>
<evidence type="ECO:0000259" key="3">
    <source>
        <dbReference type="Pfam" id="PF17162"/>
    </source>
</evidence>
<feature type="domain" description="EcxA zinc-binding" evidence="1">
    <location>
        <begin position="456"/>
        <end position="763"/>
    </location>
</feature>
<gene>
    <name evidence="4" type="ORF">CCYN2B_110132</name>
</gene>
<organism evidence="4 5">
    <name type="scientific">Capnocytophaga cynodegmi</name>
    <dbReference type="NCBI Taxonomy" id="28189"/>
    <lineage>
        <taxon>Bacteria</taxon>
        <taxon>Pseudomonadati</taxon>
        <taxon>Bacteroidota</taxon>
        <taxon>Flavobacteriia</taxon>
        <taxon>Flavobacteriales</taxon>
        <taxon>Flavobacteriaceae</taxon>
        <taxon>Capnocytophaga</taxon>
    </lineage>
</organism>
<evidence type="ECO:0008006" key="6">
    <source>
        <dbReference type="Google" id="ProtNLM"/>
    </source>
</evidence>
<feature type="domain" description="DUF5118" evidence="3">
    <location>
        <begin position="75"/>
        <end position="124"/>
    </location>
</feature>
<feature type="domain" description="DUF5117" evidence="2">
    <location>
        <begin position="132"/>
        <end position="321"/>
    </location>
</feature>
<dbReference type="eggNOG" id="COG5549">
    <property type="taxonomic scope" value="Bacteria"/>
</dbReference>
<dbReference type="PANTHER" id="PTHR38478:SF1">
    <property type="entry name" value="ZINC DEPENDENT METALLOPROTEASE DOMAIN LIPOPROTEIN"/>
    <property type="match status" value="1"/>
</dbReference>
<accession>A0A0B7H4S0</accession>
<evidence type="ECO:0000313" key="5">
    <source>
        <dbReference type="Proteomes" id="UP000038055"/>
    </source>
</evidence>
<dbReference type="CDD" id="cd04276">
    <property type="entry name" value="ZnMc_MMP_like_2"/>
    <property type="match status" value="1"/>
</dbReference>
<dbReference type="Proteomes" id="UP000038055">
    <property type="component" value="Unassembled WGS sequence"/>
</dbReference>
<dbReference type="EMBL" id="CDOD01000003">
    <property type="protein sequence ID" value="CEN32613.1"/>
    <property type="molecule type" value="Genomic_DNA"/>
</dbReference>
<dbReference type="PANTHER" id="PTHR38478">
    <property type="entry name" value="PEPTIDASE M1A AND M12B"/>
    <property type="match status" value="1"/>
</dbReference>
<dbReference type="Pfam" id="PF17162">
    <property type="entry name" value="DUF5118"/>
    <property type="match status" value="1"/>
</dbReference>
<name>A0A0B7H4S0_9FLAO</name>
<reference evidence="5" key="1">
    <citation type="submission" date="2015-01" db="EMBL/GenBank/DDBJ databases">
        <authorList>
            <person name="MANFREDI Pablo"/>
        </authorList>
    </citation>
    <scope>NUCLEOTIDE SEQUENCE [LARGE SCALE GENOMIC DNA]</scope>
    <source>
        <strain evidence="5">Ccyn2B</strain>
    </source>
</reference>
<dbReference type="Pfam" id="PF16313">
    <property type="entry name" value="DUF4953"/>
    <property type="match status" value="1"/>
</dbReference>
<dbReference type="STRING" id="28189.CCYN74_60029"/>
<evidence type="ECO:0000259" key="1">
    <source>
        <dbReference type="Pfam" id="PF16313"/>
    </source>
</evidence>
<dbReference type="InterPro" id="IPR034032">
    <property type="entry name" value="Zn_MMP-like_bac"/>
</dbReference>
<evidence type="ECO:0000259" key="2">
    <source>
        <dbReference type="Pfam" id="PF17148"/>
    </source>
</evidence>
<dbReference type="InterPro" id="IPR032534">
    <property type="entry name" value="EcxA_zinc-bd"/>
</dbReference>
<sequence length="857" mass="97584">MNHPELVNFSLLLPRFEKIHFIQPNISFMRKLTLYFSALLLLLSANEANAQLFKSKKKKAQIEAEAKKKAEEAKPKGFDAIIPKTAKTTQGLFTIHKVNDKYFYQIPDSLLGKEMLMVTRISKTATGIGFGGEEANNQVIRWEKKDKKILVRMVSHSIIANDSLPIYEAVINSNVEPILASFDIKTRGKDSISSVIEVNELFERDTKPFGLSEHYRKQYKIGGIDTKRSFIERIKTFPKNIEVRSIKTYNASEPPAYTSRIAGIITVEINNSMILLPENPMKRRYFDERVGWFTTSQTDYGLPVQRTKSVTYLDRWRLEVKDEDIEKFKRGELVEPKKPIVYYIDRATPKEWAPYIKQGIEDWQKAFEAAGFKNAIIAKDPPTKEEDPDWDPDDMRYSVVRYLASPIPNANGPHISDPRTGEILNANINWYHNVMTLLRNWFFVQTAAINPDAQKPEFKTEIMGRLIRFVSSHEVGHTLGLPHNMGSSHAYPVDSLRSTSFTKKHGTAPSIMDYARFNYIAQPEDKGVALMPEIGIYDKYAIAWGYRPILDKSAEEEKETLNQWILKHAGDPLYRFGHQQAGHIVDPSSQSEDLGDDAMKASAYGIANFKRIVPNLIKWTTKEGETYEDLKSLYGQVLGQYRLYIGHVSANVGGVYEYYKTADQSGEVYVYVPKDIQKRAVQFLNKEVFKTPSWLIDNAIIKRIEYAGTLERIKNTQAIGLSHLLDIARLHRVIENEALNGDKAYKITELMSDIRKGVWTELTMGAKIDAYRRNLQRSHVEILGKILLETKALPPAPPSPYFKGTSANAHTSDIKAAVRAELSQIRTMARSASSADAMTQNHLKDIVARIDKLFETK</sequence>
<keyword evidence="5" id="KW-1185">Reference proteome</keyword>